<accession>A0AA40FYH3</accession>
<gene>
    <name evidence="1" type="ORF">K0M31_003859</name>
</gene>
<dbReference type="EMBL" id="JAHYIQ010000012">
    <property type="protein sequence ID" value="KAK1127315.1"/>
    <property type="molecule type" value="Genomic_DNA"/>
</dbReference>
<sequence>MRGPRLPRHQDGPREWLHGKSVSYAPSVMLLRNQAGVRVRTGPVVHPDIPAEHAPFSTPISRTCTGVCEASILASRQSRYAWHDAFDVSGNISVAEALAAIFGKKWAPRVISQPHEGGGSGLLEFPIPLSIKFGLTLGGHFARVLCPLLPFRIWYVCFNFNVLLGQRSIFAQPLSKYHPRGTKLCSLGLKEKATRIRISHLTLSSLKIQNNQCLPKKTST</sequence>
<evidence type="ECO:0000313" key="1">
    <source>
        <dbReference type="EMBL" id="KAK1127315.1"/>
    </source>
</evidence>
<dbReference type="AlphaFoldDB" id="A0AA40FYH3"/>
<organism evidence="1 2">
    <name type="scientific">Melipona bicolor</name>
    <dbReference type="NCBI Taxonomy" id="60889"/>
    <lineage>
        <taxon>Eukaryota</taxon>
        <taxon>Metazoa</taxon>
        <taxon>Ecdysozoa</taxon>
        <taxon>Arthropoda</taxon>
        <taxon>Hexapoda</taxon>
        <taxon>Insecta</taxon>
        <taxon>Pterygota</taxon>
        <taxon>Neoptera</taxon>
        <taxon>Endopterygota</taxon>
        <taxon>Hymenoptera</taxon>
        <taxon>Apocrita</taxon>
        <taxon>Aculeata</taxon>
        <taxon>Apoidea</taxon>
        <taxon>Anthophila</taxon>
        <taxon>Apidae</taxon>
        <taxon>Melipona</taxon>
    </lineage>
</organism>
<keyword evidence="2" id="KW-1185">Reference proteome</keyword>
<reference evidence="1" key="1">
    <citation type="submission" date="2021-10" db="EMBL/GenBank/DDBJ databases">
        <title>Melipona bicolor Genome sequencing and assembly.</title>
        <authorList>
            <person name="Araujo N.S."/>
            <person name="Arias M.C."/>
        </authorList>
    </citation>
    <scope>NUCLEOTIDE SEQUENCE</scope>
    <source>
        <strain evidence="1">USP_2M_L1-L4_2017</strain>
        <tissue evidence="1">Whole body</tissue>
    </source>
</reference>
<proteinExistence type="predicted"/>
<name>A0AA40FYH3_9HYME</name>
<comment type="caution">
    <text evidence="1">The sequence shown here is derived from an EMBL/GenBank/DDBJ whole genome shotgun (WGS) entry which is preliminary data.</text>
</comment>
<evidence type="ECO:0000313" key="2">
    <source>
        <dbReference type="Proteomes" id="UP001177670"/>
    </source>
</evidence>
<protein>
    <submittedName>
        <fullName evidence="1">Uncharacterized protein</fullName>
    </submittedName>
</protein>
<dbReference type="Proteomes" id="UP001177670">
    <property type="component" value="Unassembled WGS sequence"/>
</dbReference>